<comment type="function">
    <text evidence="10">Catalyzes the transfer of pyrophosphate from adenosine triphosphate (ATP) to 6-hydroxymethyl-7,8-dihydropterin, an enzymatic step in folate biosynthesis pathway.</text>
</comment>
<dbReference type="UniPathway" id="UPA00077">
    <property type="reaction ID" value="UER00155"/>
</dbReference>
<evidence type="ECO:0000256" key="6">
    <source>
        <dbReference type="ARBA" id="ARBA00022741"/>
    </source>
</evidence>
<dbReference type="Gene3D" id="3.30.70.560">
    <property type="entry name" value="7,8-Dihydro-6-hydroxymethylpterin-pyrophosphokinase HPPK"/>
    <property type="match status" value="1"/>
</dbReference>
<proteinExistence type="inferred from homology"/>
<keyword evidence="5 15" id="KW-0808">Transferase</keyword>
<dbReference type="GO" id="GO:0046654">
    <property type="term" value="P:tetrahydrofolate biosynthetic process"/>
    <property type="evidence" value="ECO:0007669"/>
    <property type="project" value="UniProtKB-UniPathway"/>
</dbReference>
<reference evidence="15 17" key="2">
    <citation type="submission" date="2018-06" db="EMBL/GenBank/DDBJ databases">
        <authorList>
            <consortium name="Pathogen Informatics"/>
            <person name="Doyle S."/>
        </authorList>
    </citation>
    <scope>NUCLEOTIDE SEQUENCE [LARGE SCALE GENOMIC DNA]</scope>
    <source>
        <strain evidence="15 17">NCTC12376</strain>
    </source>
</reference>
<evidence type="ECO:0000256" key="4">
    <source>
        <dbReference type="ARBA" id="ARBA00016218"/>
    </source>
</evidence>
<keyword evidence="7 15" id="KW-0418">Kinase</keyword>
<evidence type="ECO:0000256" key="11">
    <source>
        <dbReference type="ARBA" id="ARBA00029766"/>
    </source>
</evidence>
<dbReference type="Proteomes" id="UP000254230">
    <property type="component" value="Unassembled WGS sequence"/>
</dbReference>
<reference evidence="14 16" key="1">
    <citation type="submission" date="2015-11" db="EMBL/GenBank/DDBJ databases">
        <title>Genomic analysis of 38 Legionella species identifies large and diverse effector repertoires.</title>
        <authorList>
            <person name="Burstein D."/>
            <person name="Amaro F."/>
            <person name="Zusman T."/>
            <person name="Lifshitz Z."/>
            <person name="Cohen O."/>
            <person name="Gilbert J.A."/>
            <person name="Pupko T."/>
            <person name="Shuman H.A."/>
            <person name="Segal G."/>
        </authorList>
    </citation>
    <scope>NUCLEOTIDE SEQUENCE [LARGE SCALE GENOMIC DNA]</scope>
    <source>
        <strain evidence="14 16">ATCC 49507</strain>
    </source>
</reference>
<evidence type="ECO:0000259" key="13">
    <source>
        <dbReference type="PROSITE" id="PS00794"/>
    </source>
</evidence>
<evidence type="ECO:0000256" key="12">
    <source>
        <dbReference type="ARBA" id="ARBA00033413"/>
    </source>
</evidence>
<dbReference type="RefSeq" id="WP_058473350.1">
    <property type="nucleotide sequence ID" value="NZ_CAAAIL010000005.1"/>
</dbReference>
<comment type="similarity">
    <text evidence="2">Belongs to the HPPK family.</text>
</comment>
<evidence type="ECO:0000313" key="17">
    <source>
        <dbReference type="Proteomes" id="UP000254230"/>
    </source>
</evidence>
<organism evidence="15 17">
    <name type="scientific">Legionella quateirensis</name>
    <dbReference type="NCBI Taxonomy" id="45072"/>
    <lineage>
        <taxon>Bacteria</taxon>
        <taxon>Pseudomonadati</taxon>
        <taxon>Pseudomonadota</taxon>
        <taxon>Gammaproteobacteria</taxon>
        <taxon>Legionellales</taxon>
        <taxon>Legionellaceae</taxon>
        <taxon>Legionella</taxon>
    </lineage>
</organism>
<keyword evidence="16" id="KW-1185">Reference proteome</keyword>
<dbReference type="GO" id="GO:0046656">
    <property type="term" value="P:folic acid biosynthetic process"/>
    <property type="evidence" value="ECO:0007669"/>
    <property type="project" value="UniProtKB-KW"/>
</dbReference>
<dbReference type="AlphaFoldDB" id="A0A378KWD5"/>
<dbReference type="GO" id="GO:0016301">
    <property type="term" value="F:kinase activity"/>
    <property type="evidence" value="ECO:0007669"/>
    <property type="project" value="UniProtKB-KW"/>
</dbReference>
<evidence type="ECO:0000256" key="3">
    <source>
        <dbReference type="ARBA" id="ARBA00013253"/>
    </source>
</evidence>
<evidence type="ECO:0000313" key="15">
    <source>
        <dbReference type="EMBL" id="STY17817.1"/>
    </source>
</evidence>
<evidence type="ECO:0000256" key="9">
    <source>
        <dbReference type="ARBA" id="ARBA00022909"/>
    </source>
</evidence>
<evidence type="ECO:0000313" key="16">
    <source>
        <dbReference type="Proteomes" id="UP000054639"/>
    </source>
</evidence>
<evidence type="ECO:0000256" key="8">
    <source>
        <dbReference type="ARBA" id="ARBA00022840"/>
    </source>
</evidence>
<dbReference type="GO" id="GO:0005524">
    <property type="term" value="F:ATP binding"/>
    <property type="evidence" value="ECO:0007669"/>
    <property type="project" value="UniProtKB-KW"/>
</dbReference>
<evidence type="ECO:0000313" key="14">
    <source>
        <dbReference type="EMBL" id="KTD50937.1"/>
    </source>
</evidence>
<dbReference type="OrthoDB" id="9808041at2"/>
<gene>
    <name evidence="15" type="primary">folK_2</name>
    <name evidence="14" type="synonym">folK</name>
    <name evidence="14" type="ORF">Lqua_1164</name>
    <name evidence="15" type="ORF">NCTC12376_01632</name>
</gene>
<feature type="domain" description="7,8-dihydro-6-hydroxymethylpterin-pyrophosphokinase" evidence="13">
    <location>
        <begin position="88"/>
        <end position="99"/>
    </location>
</feature>
<dbReference type="STRING" id="45072.Lqua_1164"/>
<dbReference type="GO" id="GO:0003848">
    <property type="term" value="F:2-amino-4-hydroxy-6-hydroxymethyldihydropteridine diphosphokinase activity"/>
    <property type="evidence" value="ECO:0007669"/>
    <property type="project" value="UniProtKB-EC"/>
</dbReference>
<name>A0A378KWD5_9GAMM</name>
<dbReference type="InterPro" id="IPR000550">
    <property type="entry name" value="Hppk"/>
</dbReference>
<keyword evidence="8" id="KW-0067">ATP-binding</keyword>
<dbReference type="NCBIfam" id="TIGR01498">
    <property type="entry name" value="folK"/>
    <property type="match status" value="1"/>
</dbReference>
<evidence type="ECO:0000256" key="1">
    <source>
        <dbReference type="ARBA" id="ARBA00005051"/>
    </source>
</evidence>
<dbReference type="SUPFAM" id="SSF55083">
    <property type="entry name" value="6-hydroxymethyl-7,8-dihydropterin pyrophosphokinase, HPPK"/>
    <property type="match status" value="1"/>
</dbReference>
<evidence type="ECO:0000256" key="5">
    <source>
        <dbReference type="ARBA" id="ARBA00022679"/>
    </source>
</evidence>
<dbReference type="Proteomes" id="UP000054639">
    <property type="component" value="Unassembled WGS sequence"/>
</dbReference>
<sequence>MNICYLSLGSNQKAPERQIRKAIRDLRVLPDTAVLSYSSLYWTKAWGLTCQQDFCNVVVKISTLLKPELLLKWCQKIEDQHERVRKKRWGPRTLDIDIILYGNRTLHKKNLTIPHPHYLSRDFVIQPLLEINPEMSL</sequence>
<dbReference type="InterPro" id="IPR035907">
    <property type="entry name" value="Hppk_sf"/>
</dbReference>
<dbReference type="EMBL" id="UGOW01000001">
    <property type="protein sequence ID" value="STY17817.1"/>
    <property type="molecule type" value="Genomic_DNA"/>
</dbReference>
<comment type="pathway">
    <text evidence="1">Cofactor biosynthesis; tetrahydrofolate biosynthesis; 2-amino-4-hydroxy-6-hydroxymethyl-7,8-dihydropteridine diphosphate from 7,8-dihydroneopterin triphosphate: step 4/4.</text>
</comment>
<dbReference type="Pfam" id="PF01288">
    <property type="entry name" value="HPPK"/>
    <property type="match status" value="1"/>
</dbReference>
<keyword evidence="9" id="KW-0289">Folate biosynthesis</keyword>
<protein>
    <recommendedName>
        <fullName evidence="4">2-amino-4-hydroxy-6-hydroxymethyldihydropteridine pyrophosphokinase</fullName>
        <ecNumber evidence="3">2.7.6.3</ecNumber>
    </recommendedName>
    <alternativeName>
        <fullName evidence="11">6-hydroxymethyl-7,8-dihydropterin pyrophosphokinase</fullName>
    </alternativeName>
    <alternativeName>
        <fullName evidence="12">7,8-dihydro-6-hydroxymethylpterin-pyrophosphokinase</fullName>
    </alternativeName>
</protein>
<dbReference type="EC" id="2.7.6.3" evidence="3"/>
<dbReference type="PANTHER" id="PTHR43071">
    <property type="entry name" value="2-AMINO-4-HYDROXY-6-HYDROXYMETHYLDIHYDROPTERIDINE PYROPHOSPHOKINASE"/>
    <property type="match status" value="1"/>
</dbReference>
<dbReference type="PANTHER" id="PTHR43071:SF1">
    <property type="entry name" value="2-AMINO-4-HYDROXY-6-HYDROXYMETHYLDIHYDROPTERIDINE PYROPHOSPHOKINASE"/>
    <property type="match status" value="1"/>
</dbReference>
<evidence type="ECO:0000256" key="2">
    <source>
        <dbReference type="ARBA" id="ARBA00005810"/>
    </source>
</evidence>
<keyword evidence="6" id="KW-0547">Nucleotide-binding</keyword>
<dbReference type="PROSITE" id="PS00794">
    <property type="entry name" value="HPPK"/>
    <property type="match status" value="1"/>
</dbReference>
<dbReference type="EMBL" id="LNYR01000012">
    <property type="protein sequence ID" value="KTD50937.1"/>
    <property type="molecule type" value="Genomic_DNA"/>
</dbReference>
<dbReference type="CDD" id="cd00483">
    <property type="entry name" value="HPPK"/>
    <property type="match status" value="1"/>
</dbReference>
<evidence type="ECO:0000256" key="10">
    <source>
        <dbReference type="ARBA" id="ARBA00029409"/>
    </source>
</evidence>
<evidence type="ECO:0000256" key="7">
    <source>
        <dbReference type="ARBA" id="ARBA00022777"/>
    </source>
</evidence>
<accession>A0A378KWD5</accession>